<dbReference type="EMBL" id="JAWWNJ010000089">
    <property type="protein sequence ID" value="KAK7000145.1"/>
    <property type="molecule type" value="Genomic_DNA"/>
</dbReference>
<dbReference type="InterPro" id="IPR001138">
    <property type="entry name" value="Zn2Cys6_DnaBD"/>
</dbReference>
<gene>
    <name evidence="7" type="ORF">R3P38DRAFT_1842614</name>
</gene>
<dbReference type="SUPFAM" id="SSF57701">
    <property type="entry name" value="Zn2/Cys6 DNA-binding domain"/>
    <property type="match status" value="1"/>
</dbReference>
<feature type="domain" description="Zn(2)-C6 fungal-type" evidence="6">
    <location>
        <begin position="27"/>
        <end position="60"/>
    </location>
</feature>
<protein>
    <recommendedName>
        <fullName evidence="6">Zn(2)-C6 fungal-type domain-containing protein</fullName>
    </recommendedName>
</protein>
<dbReference type="AlphaFoldDB" id="A0AAW0A2F8"/>
<feature type="compositionally biased region" description="Basic and acidic residues" evidence="5">
    <location>
        <begin position="1"/>
        <end position="11"/>
    </location>
</feature>
<keyword evidence="8" id="KW-1185">Reference proteome</keyword>
<dbReference type="Gene3D" id="4.10.240.10">
    <property type="entry name" value="Zn(2)-C6 fungal-type DNA-binding domain"/>
    <property type="match status" value="1"/>
</dbReference>
<comment type="caution">
    <text evidence="7">The sequence shown here is derived from an EMBL/GenBank/DDBJ whole genome shotgun (WGS) entry which is preliminary data.</text>
</comment>
<evidence type="ECO:0000256" key="3">
    <source>
        <dbReference type="ARBA" id="ARBA00023125"/>
    </source>
</evidence>
<evidence type="ECO:0000256" key="1">
    <source>
        <dbReference type="ARBA" id="ARBA00004123"/>
    </source>
</evidence>
<dbReference type="GO" id="GO:0003677">
    <property type="term" value="F:DNA binding"/>
    <property type="evidence" value="ECO:0007669"/>
    <property type="project" value="UniProtKB-KW"/>
</dbReference>
<evidence type="ECO:0000313" key="8">
    <source>
        <dbReference type="Proteomes" id="UP001362999"/>
    </source>
</evidence>
<accession>A0AAW0A2F8</accession>
<evidence type="ECO:0000256" key="5">
    <source>
        <dbReference type="SAM" id="MobiDB-lite"/>
    </source>
</evidence>
<dbReference type="PANTHER" id="PTHR46910:SF3">
    <property type="entry name" value="HALOTOLERANCE PROTEIN 9-RELATED"/>
    <property type="match status" value="1"/>
</dbReference>
<dbReference type="CDD" id="cd00067">
    <property type="entry name" value="GAL4"/>
    <property type="match status" value="1"/>
</dbReference>
<dbReference type="GO" id="GO:0005634">
    <property type="term" value="C:nucleus"/>
    <property type="evidence" value="ECO:0007669"/>
    <property type="project" value="UniProtKB-SubCell"/>
</dbReference>
<keyword evidence="3" id="KW-0238">DNA-binding</keyword>
<dbReference type="InterPro" id="IPR036864">
    <property type="entry name" value="Zn2-C6_fun-type_DNA-bd_sf"/>
</dbReference>
<dbReference type="GO" id="GO:0008270">
    <property type="term" value="F:zinc ion binding"/>
    <property type="evidence" value="ECO:0007669"/>
    <property type="project" value="InterPro"/>
</dbReference>
<dbReference type="Proteomes" id="UP001362999">
    <property type="component" value="Unassembled WGS sequence"/>
</dbReference>
<dbReference type="PROSITE" id="PS50048">
    <property type="entry name" value="ZN2_CY6_FUNGAL_2"/>
    <property type="match status" value="1"/>
</dbReference>
<reference evidence="7 8" key="1">
    <citation type="journal article" date="2024" name="J Genomics">
        <title>Draft genome sequencing and assembly of Favolaschia claudopus CIRM-BRFM 2984 isolated from oak limbs.</title>
        <authorList>
            <person name="Navarro D."/>
            <person name="Drula E."/>
            <person name="Chaduli D."/>
            <person name="Cazenave R."/>
            <person name="Ahrendt S."/>
            <person name="Wang J."/>
            <person name="Lipzen A."/>
            <person name="Daum C."/>
            <person name="Barry K."/>
            <person name="Grigoriev I.V."/>
            <person name="Favel A."/>
            <person name="Rosso M.N."/>
            <person name="Martin F."/>
        </authorList>
    </citation>
    <scope>NUCLEOTIDE SEQUENCE [LARGE SCALE GENOMIC DNA]</scope>
    <source>
        <strain evidence="7 8">CIRM-BRFM 2984</strain>
    </source>
</reference>
<organism evidence="7 8">
    <name type="scientific">Favolaschia claudopus</name>
    <dbReference type="NCBI Taxonomy" id="2862362"/>
    <lineage>
        <taxon>Eukaryota</taxon>
        <taxon>Fungi</taxon>
        <taxon>Dikarya</taxon>
        <taxon>Basidiomycota</taxon>
        <taxon>Agaricomycotina</taxon>
        <taxon>Agaricomycetes</taxon>
        <taxon>Agaricomycetidae</taxon>
        <taxon>Agaricales</taxon>
        <taxon>Marasmiineae</taxon>
        <taxon>Mycenaceae</taxon>
        <taxon>Favolaschia</taxon>
    </lineage>
</organism>
<dbReference type="SMART" id="SM00066">
    <property type="entry name" value="GAL4"/>
    <property type="match status" value="1"/>
</dbReference>
<dbReference type="Pfam" id="PF00172">
    <property type="entry name" value="Zn_clus"/>
    <property type="match status" value="1"/>
</dbReference>
<dbReference type="InterPro" id="IPR050987">
    <property type="entry name" value="AtrR-like"/>
</dbReference>
<evidence type="ECO:0000256" key="2">
    <source>
        <dbReference type="ARBA" id="ARBA00022723"/>
    </source>
</evidence>
<comment type="subcellular location">
    <subcellularLocation>
        <location evidence="1">Nucleus</location>
    </subcellularLocation>
</comment>
<keyword evidence="4" id="KW-0539">Nucleus</keyword>
<dbReference type="GO" id="GO:0000981">
    <property type="term" value="F:DNA-binding transcription factor activity, RNA polymerase II-specific"/>
    <property type="evidence" value="ECO:0007669"/>
    <property type="project" value="InterPro"/>
</dbReference>
<dbReference type="PANTHER" id="PTHR46910">
    <property type="entry name" value="TRANSCRIPTION FACTOR PDR1"/>
    <property type="match status" value="1"/>
</dbReference>
<sequence length="125" mass="13841">MPSNNDGDHPKTHLLPSQGKKRRLQPACDYCRRRRTRCNGSQGTAQKCNRCAKANVSCTYVGADKKSISQPRYRRFDDKSTFKVGLIGSAKPSLKLPATASTLHHKPYLRGLTLIWDRVDVGGGA</sequence>
<proteinExistence type="predicted"/>
<keyword evidence="2" id="KW-0479">Metal-binding</keyword>
<evidence type="ECO:0000259" key="6">
    <source>
        <dbReference type="PROSITE" id="PS50048"/>
    </source>
</evidence>
<evidence type="ECO:0000256" key="4">
    <source>
        <dbReference type="ARBA" id="ARBA00023242"/>
    </source>
</evidence>
<name>A0AAW0A2F8_9AGAR</name>
<evidence type="ECO:0000313" key="7">
    <source>
        <dbReference type="EMBL" id="KAK7000145.1"/>
    </source>
</evidence>
<feature type="region of interest" description="Disordered" evidence="5">
    <location>
        <begin position="1"/>
        <end position="23"/>
    </location>
</feature>
<dbReference type="PROSITE" id="PS00463">
    <property type="entry name" value="ZN2_CY6_FUNGAL_1"/>
    <property type="match status" value="1"/>
</dbReference>